<proteinExistence type="predicted"/>
<dbReference type="EMBL" id="FNCN01000020">
    <property type="protein sequence ID" value="SDH67470.1"/>
    <property type="molecule type" value="Genomic_DNA"/>
</dbReference>
<dbReference type="RefSeq" id="WP_093172157.1">
    <property type="nucleotide sequence ID" value="NZ_FNCN01000020.1"/>
</dbReference>
<evidence type="ECO:0000259" key="5">
    <source>
        <dbReference type="Pfam" id="PF04586"/>
    </source>
</evidence>
<feature type="compositionally biased region" description="Gly residues" evidence="4">
    <location>
        <begin position="551"/>
        <end position="560"/>
    </location>
</feature>
<dbReference type="STRING" id="504805.SAMN05421505_12034"/>
<dbReference type="Gene3D" id="3.90.1140.10">
    <property type="entry name" value="Cyclic phosphodiesterase"/>
    <property type="match status" value="1"/>
</dbReference>
<evidence type="ECO:0000256" key="3">
    <source>
        <dbReference type="ARBA" id="ARBA00022801"/>
    </source>
</evidence>
<dbReference type="Proteomes" id="UP000198923">
    <property type="component" value="Unassembled WGS sequence"/>
</dbReference>
<dbReference type="Pfam" id="PF13563">
    <property type="entry name" value="2_5_RNA_ligase2"/>
    <property type="match status" value="1"/>
</dbReference>
<evidence type="ECO:0000313" key="7">
    <source>
        <dbReference type="Proteomes" id="UP000198923"/>
    </source>
</evidence>
<dbReference type="InterPro" id="IPR054613">
    <property type="entry name" value="Peptidase_S78_dom"/>
</dbReference>
<dbReference type="GO" id="GO:0008233">
    <property type="term" value="F:peptidase activity"/>
    <property type="evidence" value="ECO:0007669"/>
    <property type="project" value="UniProtKB-KW"/>
</dbReference>
<feature type="region of interest" description="Disordered" evidence="4">
    <location>
        <begin position="250"/>
        <end position="292"/>
    </location>
</feature>
<dbReference type="GO" id="GO:0006508">
    <property type="term" value="P:proteolysis"/>
    <property type="evidence" value="ECO:0007669"/>
    <property type="project" value="UniProtKB-KW"/>
</dbReference>
<evidence type="ECO:0000256" key="1">
    <source>
        <dbReference type="ARBA" id="ARBA00022612"/>
    </source>
</evidence>
<accession>A0A1G8ECJ9</accession>
<dbReference type="AlphaFoldDB" id="A0A1G8ECJ9"/>
<gene>
    <name evidence="6" type="ORF">SAMN05421505_12034</name>
</gene>
<organism evidence="6 7">
    <name type="scientific">Sinosporangium album</name>
    <dbReference type="NCBI Taxonomy" id="504805"/>
    <lineage>
        <taxon>Bacteria</taxon>
        <taxon>Bacillati</taxon>
        <taxon>Actinomycetota</taxon>
        <taxon>Actinomycetes</taxon>
        <taxon>Streptosporangiales</taxon>
        <taxon>Streptosporangiaceae</taxon>
        <taxon>Sinosporangium</taxon>
    </lineage>
</organism>
<feature type="region of interest" description="Disordered" evidence="4">
    <location>
        <begin position="536"/>
        <end position="592"/>
    </location>
</feature>
<feature type="domain" description="Prohead serine protease" evidence="5">
    <location>
        <begin position="26"/>
        <end position="172"/>
    </location>
</feature>
<keyword evidence="2 6" id="KW-0645">Protease</keyword>
<dbReference type="InterPro" id="IPR009097">
    <property type="entry name" value="Cyclic_Pdiesterase"/>
</dbReference>
<feature type="compositionally biased region" description="Basic and acidic residues" evidence="4">
    <location>
        <begin position="469"/>
        <end position="487"/>
    </location>
</feature>
<reference evidence="6 7" key="1">
    <citation type="submission" date="2016-10" db="EMBL/GenBank/DDBJ databases">
        <authorList>
            <person name="de Groot N.N."/>
        </authorList>
    </citation>
    <scope>NUCLEOTIDE SEQUENCE [LARGE SCALE GENOMIC DNA]</scope>
    <source>
        <strain evidence="6 7">CPCC 201354</strain>
    </source>
</reference>
<dbReference type="OrthoDB" id="3414477at2"/>
<keyword evidence="1" id="KW-1188">Viral release from host cell</keyword>
<keyword evidence="7" id="KW-1185">Reference proteome</keyword>
<name>A0A1G8ECJ9_9ACTN</name>
<keyword evidence="3" id="KW-0378">Hydrolase</keyword>
<sequence>MGTLQLERKAAGSAAAGTVTTADEGTVEALVSVTNVIDNVGDLIVPGAYAETLAVRTPKGLFSHDEKVWVARTEHIEELMPGDPRLLAMTAHIKDWPVDAGGLYVKARFNLETTAGREAFSNVKFFGREQEWSIGYKVPKGGATRDPRGVRRIKRLHLFEYSPVLFGANSRTFTLSVKSNPLSGGPVFAAGGTVDLPGSIAECIRAGSPAESKRELIRAARESGALGVLPAEWLEGMDAKSALEDLATARTGSDQDECSADAGVDADSQTGASPHVETKADTGTDSDGDSGPGTMVAFMLPPDLASQLAIPDGLPAEQLHVTLGYLGKGLDDTALAAAAEAVQRAAATTGPLAGRIGGIGAFPPGEDGMPVFATVDVPGLEVLRQHVVDNLAEAGVPARAEHGYTPHVTLTYRQPDQVALPDPLPAHPVEFTELALVRGNQHVATFPLTAGEELEDDGWDDLLRDTDAHESEDADNDDAKDAEENPEAKAGQWPHAGDHTAAARQWTRFGAVFTIAPAETKSRGSRDYGYIRRGGFQQNRGWFSPTSSGSAGSGSGGAGTTPGPRRAAGEENAPSDEPGNPQPGDGPRRYHTTLDGLEHLEEGLRSGIAAEHPIIQGAASRTRLVEFGNGVKAVEKYINDDPYVSPEHQADAEMLGSLVGRAVGAQVPGVLRAGDRLLYLEYLDWPNAYTVPMNERARYADTDSGRLLGLLDLVIDNYDRNPGNWLVLDDGSVAGIDHGAAWEQPFERSPDGTIKIPEVVNDFMKHFVHKARQVWLPNDMAPEDIDIIWDRLTSLREQFHHLGRGSWFTDMLERLEAVKDEAAGTQRRLRS</sequence>
<evidence type="ECO:0000313" key="6">
    <source>
        <dbReference type="EMBL" id="SDH67470.1"/>
    </source>
</evidence>
<evidence type="ECO:0000256" key="2">
    <source>
        <dbReference type="ARBA" id="ARBA00022670"/>
    </source>
</evidence>
<dbReference type="SUPFAM" id="SSF55144">
    <property type="entry name" value="LigT-like"/>
    <property type="match status" value="1"/>
</dbReference>
<protein>
    <submittedName>
        <fullName evidence="6">Phage prohead protease, HK97 family</fullName>
    </submittedName>
</protein>
<dbReference type="Pfam" id="PF04586">
    <property type="entry name" value="Peptidase_S78"/>
    <property type="match status" value="1"/>
</dbReference>
<evidence type="ECO:0000256" key="4">
    <source>
        <dbReference type="SAM" id="MobiDB-lite"/>
    </source>
</evidence>
<feature type="region of interest" description="Disordered" evidence="4">
    <location>
        <begin position="469"/>
        <end position="501"/>
    </location>
</feature>